<dbReference type="Proteomes" id="UP000565572">
    <property type="component" value="Unassembled WGS sequence"/>
</dbReference>
<keyword evidence="2" id="KW-1185">Reference proteome</keyword>
<dbReference type="RefSeq" id="WP_183337354.1">
    <property type="nucleotide sequence ID" value="NZ_JACHZG010000001.1"/>
</dbReference>
<protein>
    <recommendedName>
        <fullName evidence="3">HEAT repeat-containing protein</fullName>
    </recommendedName>
</protein>
<dbReference type="AlphaFoldDB" id="A0A7W5JU65"/>
<evidence type="ECO:0000313" key="2">
    <source>
        <dbReference type="Proteomes" id="UP000565572"/>
    </source>
</evidence>
<name>A0A7W5JU65_9ACTN</name>
<evidence type="ECO:0000313" key="1">
    <source>
        <dbReference type="EMBL" id="MBB3326400.1"/>
    </source>
</evidence>
<gene>
    <name evidence="1" type="ORF">FHX39_001344</name>
</gene>
<reference evidence="1 2" key="1">
    <citation type="submission" date="2020-08" db="EMBL/GenBank/DDBJ databases">
        <title>Sequencing the genomes of 1000 actinobacteria strains.</title>
        <authorList>
            <person name="Klenk H.-P."/>
        </authorList>
    </citation>
    <scope>NUCLEOTIDE SEQUENCE [LARGE SCALE GENOMIC DNA]</scope>
    <source>
        <strain evidence="1 2">DSM 11053</strain>
    </source>
</reference>
<proteinExistence type="predicted"/>
<comment type="caution">
    <text evidence="1">The sequence shown here is derived from an EMBL/GenBank/DDBJ whole genome shotgun (WGS) entry which is preliminary data.</text>
</comment>
<dbReference type="EMBL" id="JACHZG010000001">
    <property type="protein sequence ID" value="MBB3326400.1"/>
    <property type="molecule type" value="Genomic_DNA"/>
</dbReference>
<evidence type="ECO:0008006" key="3">
    <source>
        <dbReference type="Google" id="ProtNLM"/>
    </source>
</evidence>
<accession>A0A7W5JU65</accession>
<sequence>MDGDDFEMRVREGEALAALVGDAGVDERLLHLLLDPWDTYVTFCTALALLARRDDRGVELVVRAAVLARDFNTGQWLFDAFGEVSAASLGAEDPFLRRGLGALTNSDDESLRLKAMEIRDWLGL</sequence>
<organism evidence="1 2">
    <name type="scientific">Microlunatus antarcticus</name>
    <dbReference type="NCBI Taxonomy" id="53388"/>
    <lineage>
        <taxon>Bacteria</taxon>
        <taxon>Bacillati</taxon>
        <taxon>Actinomycetota</taxon>
        <taxon>Actinomycetes</taxon>
        <taxon>Propionibacteriales</taxon>
        <taxon>Propionibacteriaceae</taxon>
        <taxon>Microlunatus</taxon>
    </lineage>
</organism>